<dbReference type="AlphaFoldDB" id="A0A8K0X5I8"/>
<keyword evidence="3" id="KW-1185">Reference proteome</keyword>
<sequence length="195" mass="21632">MVVSLQRWASNSRRIKGNNWPAWLPLAFVGFSLVRRASSSWRAPTVLPWLPLGADGHQHARGGRDATLIIPSPPRNTPRSKPSTAAHVGLKAKKKLGRGTKINKTNTSKRSARRASSHARRQVWERRPRGPGQSLYLGWLTDGRRRTTRSACPQTPEARSGREGYSPGNSLRRASCFRLLRLLPIPSLRPSPSPG</sequence>
<feature type="region of interest" description="Disordered" evidence="1">
    <location>
        <begin position="69"/>
        <end position="169"/>
    </location>
</feature>
<evidence type="ECO:0000256" key="1">
    <source>
        <dbReference type="SAM" id="MobiDB-lite"/>
    </source>
</evidence>
<dbReference type="Proteomes" id="UP000813385">
    <property type="component" value="Unassembled WGS sequence"/>
</dbReference>
<proteinExistence type="predicted"/>
<comment type="caution">
    <text evidence="2">The sequence shown here is derived from an EMBL/GenBank/DDBJ whole genome shotgun (WGS) entry which is preliminary data.</text>
</comment>
<organism evidence="2 3">
    <name type="scientific">Plectosphaerella cucumerina</name>
    <dbReference type="NCBI Taxonomy" id="40658"/>
    <lineage>
        <taxon>Eukaryota</taxon>
        <taxon>Fungi</taxon>
        <taxon>Dikarya</taxon>
        <taxon>Ascomycota</taxon>
        <taxon>Pezizomycotina</taxon>
        <taxon>Sordariomycetes</taxon>
        <taxon>Hypocreomycetidae</taxon>
        <taxon>Glomerellales</taxon>
        <taxon>Plectosphaerellaceae</taxon>
        <taxon>Plectosphaerella</taxon>
    </lineage>
</organism>
<protein>
    <submittedName>
        <fullName evidence="2">Uncharacterized protein</fullName>
    </submittedName>
</protein>
<name>A0A8K0X5I8_9PEZI</name>
<reference evidence="2" key="1">
    <citation type="journal article" date="2021" name="Nat. Commun.">
        <title>Genetic determinants of endophytism in the Arabidopsis root mycobiome.</title>
        <authorList>
            <person name="Mesny F."/>
            <person name="Miyauchi S."/>
            <person name="Thiergart T."/>
            <person name="Pickel B."/>
            <person name="Atanasova L."/>
            <person name="Karlsson M."/>
            <person name="Huettel B."/>
            <person name="Barry K.W."/>
            <person name="Haridas S."/>
            <person name="Chen C."/>
            <person name="Bauer D."/>
            <person name="Andreopoulos W."/>
            <person name="Pangilinan J."/>
            <person name="LaButti K."/>
            <person name="Riley R."/>
            <person name="Lipzen A."/>
            <person name="Clum A."/>
            <person name="Drula E."/>
            <person name="Henrissat B."/>
            <person name="Kohler A."/>
            <person name="Grigoriev I.V."/>
            <person name="Martin F.M."/>
            <person name="Hacquard S."/>
        </authorList>
    </citation>
    <scope>NUCLEOTIDE SEQUENCE</scope>
    <source>
        <strain evidence="2">MPI-CAGE-AT-0016</strain>
    </source>
</reference>
<evidence type="ECO:0000313" key="2">
    <source>
        <dbReference type="EMBL" id="KAH7367887.1"/>
    </source>
</evidence>
<gene>
    <name evidence="2" type="ORF">B0T11DRAFT_58676</name>
</gene>
<evidence type="ECO:0000313" key="3">
    <source>
        <dbReference type="Proteomes" id="UP000813385"/>
    </source>
</evidence>
<accession>A0A8K0X5I8</accession>
<feature type="compositionally biased region" description="Basic residues" evidence="1">
    <location>
        <begin position="110"/>
        <end position="121"/>
    </location>
</feature>
<dbReference type="EMBL" id="JAGPXD010000002">
    <property type="protein sequence ID" value="KAH7367887.1"/>
    <property type="molecule type" value="Genomic_DNA"/>
</dbReference>